<feature type="compositionally biased region" description="Polar residues" evidence="1">
    <location>
        <begin position="1128"/>
        <end position="1155"/>
    </location>
</feature>
<feature type="compositionally biased region" description="Low complexity" evidence="1">
    <location>
        <begin position="723"/>
        <end position="734"/>
    </location>
</feature>
<dbReference type="Proteomes" id="UP000624404">
    <property type="component" value="Unassembled WGS sequence"/>
</dbReference>
<evidence type="ECO:0000256" key="1">
    <source>
        <dbReference type="SAM" id="MobiDB-lite"/>
    </source>
</evidence>
<feature type="region of interest" description="Disordered" evidence="1">
    <location>
        <begin position="1175"/>
        <end position="1245"/>
    </location>
</feature>
<dbReference type="EMBL" id="CAJHIA010000006">
    <property type="protein sequence ID" value="CAD6441514.1"/>
    <property type="molecule type" value="Genomic_DNA"/>
</dbReference>
<feature type="compositionally biased region" description="Low complexity" evidence="1">
    <location>
        <begin position="1443"/>
        <end position="1459"/>
    </location>
</feature>
<feature type="region of interest" description="Disordered" evidence="1">
    <location>
        <begin position="606"/>
        <end position="824"/>
    </location>
</feature>
<gene>
    <name evidence="2" type="ORF">SCLTRI_LOCUS1301</name>
</gene>
<feature type="region of interest" description="Disordered" evidence="1">
    <location>
        <begin position="511"/>
        <end position="557"/>
    </location>
</feature>
<feature type="compositionally biased region" description="Polar residues" evidence="1">
    <location>
        <begin position="1466"/>
        <end position="1476"/>
    </location>
</feature>
<feature type="region of interest" description="Disordered" evidence="1">
    <location>
        <begin position="862"/>
        <end position="957"/>
    </location>
</feature>
<keyword evidence="3" id="KW-1185">Reference proteome</keyword>
<dbReference type="OrthoDB" id="3557174at2759"/>
<name>A0A8H2VMM0_9HELO</name>
<feature type="compositionally biased region" description="Polar residues" evidence="1">
    <location>
        <begin position="511"/>
        <end position="523"/>
    </location>
</feature>
<proteinExistence type="predicted"/>
<reference evidence="2" key="1">
    <citation type="submission" date="2020-10" db="EMBL/GenBank/DDBJ databases">
        <authorList>
            <person name="Kusch S."/>
        </authorList>
    </citation>
    <scope>NUCLEOTIDE SEQUENCE</scope>
    <source>
        <strain evidence="2">SwB9</strain>
    </source>
</reference>
<feature type="region of interest" description="Disordered" evidence="1">
    <location>
        <begin position="1122"/>
        <end position="1155"/>
    </location>
</feature>
<feature type="compositionally biased region" description="Polar residues" evidence="1">
    <location>
        <begin position="458"/>
        <end position="469"/>
    </location>
</feature>
<feature type="compositionally biased region" description="Basic and acidic residues" evidence="1">
    <location>
        <begin position="445"/>
        <end position="457"/>
    </location>
</feature>
<feature type="compositionally biased region" description="Basic and acidic residues" evidence="1">
    <location>
        <begin position="706"/>
        <end position="716"/>
    </location>
</feature>
<evidence type="ECO:0000313" key="2">
    <source>
        <dbReference type="EMBL" id="CAD6441514.1"/>
    </source>
</evidence>
<evidence type="ECO:0000313" key="3">
    <source>
        <dbReference type="Proteomes" id="UP000624404"/>
    </source>
</evidence>
<comment type="caution">
    <text evidence="2">The sequence shown here is derived from an EMBL/GenBank/DDBJ whole genome shotgun (WGS) entry which is preliminary data.</text>
</comment>
<feature type="region of interest" description="Disordered" evidence="1">
    <location>
        <begin position="970"/>
        <end position="999"/>
    </location>
</feature>
<feature type="compositionally biased region" description="Polar residues" evidence="1">
    <location>
        <begin position="987"/>
        <end position="997"/>
    </location>
</feature>
<accession>A0A8H2VMM0</accession>
<feature type="compositionally biased region" description="Polar residues" evidence="1">
    <location>
        <begin position="1178"/>
        <end position="1188"/>
    </location>
</feature>
<feature type="compositionally biased region" description="Basic and acidic residues" evidence="1">
    <location>
        <begin position="939"/>
        <end position="955"/>
    </location>
</feature>
<feature type="region of interest" description="Disordered" evidence="1">
    <location>
        <begin position="431"/>
        <end position="469"/>
    </location>
</feature>
<sequence>MLRSFTIDHNLDNSQLFCSVTDSLLKFNTVKMPPGRRSKKASQKSSLDTCVANLCRELNRNSETNGREKIDENTVESLCEALHSAKDKDTITVAAVRNLLSTLENQDGEFCCSLDIKTFCVVLNIILCSEGCREGERILVLLANELHQQFLPQDAEISESVLIDIARALDVGHLIEYFVDDSKPNGTRRWVGIIMQQLLRGPEAVSEQFQHTPEDIRRSIGPLILNEENEIHRLICGQVLAALLNADILPEEVWPVGTEKKDYEDFPTALENPSEWKSQFQLWVDDKWPDSPSQTPPHMLYYSHSVVTIPPFRLGKYGENIELVLEDGYVLFLKTSTEQELDQILQVPCNSISRISVSDSSTVINGKEVCDIVFEIKDDRKVSCYLNSRPTTFQQLCLTIGSGMKELMSDLQNECTETEFSRERIKCSQAEDDIRVQGEGSPPEAEIRDRLSSENEHQQTTTSGTLSFESDKLNTNVSFKGVTRPELVQSEAGDNISSNVVSKFEQFQQFPNGKNAASNTNLPENYDKASFRDSPTIPTHREILPTPGEAEEPNDEALETNDQALLSRQKGKARPRISLPLQINESLSDKNATNATEVVTIEEKLSASLPSRRKAPISDTQPSPVLAKHSPPNLEPSLNISKVPKKYSVKPKPPIPASKSKAESSGQTVPARITTVPKNKAGSNETREPVETSIYDFPENVEDDETTTKADRQSKKETKKRVGGSQPKGQQKGKASGKGRGKSAKTHQRPGPIPMEAGEPIFTKRGSQRAAANQAKLSMSKINDEMEDIEDDFSDQRDSGPAQPNVSRKRKMMEPSAEPAVAEANSTPLLEPALERNQEALVLQQQDAQALGLLDSNFQQEDPFEIGDLYTASPPASNDQQRYGQETPEPSRRTAAVNFANQLDGLLSDDAGGDDKTSLTNTSSKGLFKKRVPQIALPLKRETPEQSTSEKKSTVIEKVVPEAMIQGAKTYDSHQCQDEDSLGPQLQEGNSTMSEAPTNEKLVPFLSCETDVDKNQKAVRTDGAEGETDMKLLVGTAEQETEHVLITNNSDPVLAIPSHPLSRFPNSSKQEIVHKPMALKAIASSFNQPRLESSSPTLLADLTLIEEKKRKVVAEVTVPSKRRRPVATKNSEYPPISTSGPLAQTKTYPDISSSKSKALLDDRIIRKPNLIHFGVKGAQNQGSSSTSKPVIERDTEVSATISDTARDKSQGAVQNKRRYDDEEDEGSLFVSQSPPRKRQSSSPPAVIMPTIAPTSMETDSGPLVPVTLKASSQGSRVDAFGSPLAQHSMPSIGQILKVQQTAPAPEFGQLTSRTIDFHRDVPTITVPSPDSEVKDTPEIFGPQIKVVSIAKARPAPPGESPVRYVPHTKTQHGTYEGILTMENIQEEKVLPDPFVEDVHKKSSGFTERLRARQTNITSKADGGLNVRFSDPDKTLVEIEVQNSTRELSSPSESTSISSFRSEDSSNTPMQELSPNSQWSLAIQPHYKGYADTVHKIASEMVIRLANEEDASKLVVRQYNENASGMLEGLTSKRDVEKASIHQQIENKKEELIGMYSEARNVMTQTEKDIKAAPVGDLNRKWQERQEFILREMK</sequence>
<feature type="region of interest" description="Disordered" evidence="1">
    <location>
        <begin position="1441"/>
        <end position="1476"/>
    </location>
</feature>
<feature type="compositionally biased region" description="Basic residues" evidence="1">
    <location>
        <begin position="735"/>
        <end position="748"/>
    </location>
</feature>
<organism evidence="2 3">
    <name type="scientific">Sclerotinia trifoliorum</name>
    <dbReference type="NCBI Taxonomy" id="28548"/>
    <lineage>
        <taxon>Eukaryota</taxon>
        <taxon>Fungi</taxon>
        <taxon>Dikarya</taxon>
        <taxon>Ascomycota</taxon>
        <taxon>Pezizomycotina</taxon>
        <taxon>Leotiomycetes</taxon>
        <taxon>Helotiales</taxon>
        <taxon>Sclerotiniaceae</taxon>
        <taxon>Sclerotinia</taxon>
    </lineage>
</organism>
<feature type="compositionally biased region" description="Polar residues" evidence="1">
    <location>
        <begin position="874"/>
        <end position="884"/>
    </location>
</feature>
<protein>
    <submittedName>
        <fullName evidence="2">3d6be202-cb23-4139-9b52-477ff5dd936b</fullName>
    </submittedName>
</protein>